<protein>
    <recommendedName>
        <fullName evidence="12">Anthranilate phosphoribosyltransferase</fullName>
        <ecNumber evidence="12">2.4.2.18</ecNumber>
    </recommendedName>
</protein>
<keyword evidence="5 12" id="KW-0808">Transferase</keyword>
<keyword evidence="16" id="KW-1185">Reference proteome</keyword>
<feature type="domain" description="Glycosyl transferase family 3" evidence="13">
    <location>
        <begin position="77"/>
        <end position="330"/>
    </location>
</feature>
<evidence type="ECO:0000259" key="14">
    <source>
        <dbReference type="Pfam" id="PF02885"/>
    </source>
</evidence>
<dbReference type="Gene3D" id="1.20.970.10">
    <property type="entry name" value="Transferase, Pyrimidine Nucleoside Phosphorylase, Chain C"/>
    <property type="match status" value="1"/>
</dbReference>
<evidence type="ECO:0000256" key="8">
    <source>
        <dbReference type="ARBA" id="ARBA00022842"/>
    </source>
</evidence>
<name>A0A9X2B6A3_9GAMM</name>
<keyword evidence="4 12" id="KW-0328">Glycosyltransferase</keyword>
<evidence type="ECO:0000256" key="3">
    <source>
        <dbReference type="ARBA" id="ARBA00022605"/>
    </source>
</evidence>
<dbReference type="GO" id="GO:0005829">
    <property type="term" value="C:cytosol"/>
    <property type="evidence" value="ECO:0007669"/>
    <property type="project" value="TreeGrafter"/>
</dbReference>
<comment type="pathway">
    <text evidence="1 12">Amino-acid biosynthesis; L-tryptophan biosynthesis; L-tryptophan from chorismate: step 2/5.</text>
</comment>
<evidence type="ECO:0000256" key="9">
    <source>
        <dbReference type="ARBA" id="ARBA00023141"/>
    </source>
</evidence>
<feature type="binding site" evidence="12">
    <location>
        <position position="82"/>
    </location>
    <ligand>
        <name>anthranilate</name>
        <dbReference type="ChEBI" id="CHEBI:16567"/>
        <label>1</label>
    </ligand>
</feature>
<feature type="binding site" evidence="12">
    <location>
        <position position="82"/>
    </location>
    <ligand>
        <name>5-phospho-alpha-D-ribose 1-diphosphate</name>
        <dbReference type="ChEBI" id="CHEBI:58017"/>
    </ligand>
</feature>
<keyword evidence="9 12" id="KW-0057">Aromatic amino acid biosynthesis</keyword>
<evidence type="ECO:0000256" key="4">
    <source>
        <dbReference type="ARBA" id="ARBA00022676"/>
    </source>
</evidence>
<dbReference type="InterPro" id="IPR017459">
    <property type="entry name" value="Glycosyl_Trfase_fam3_N_dom"/>
</dbReference>
<organism evidence="15 16">
    <name type="scientific">Acinetobacter sedimenti</name>
    <dbReference type="NCBI Taxonomy" id="2919922"/>
    <lineage>
        <taxon>Bacteria</taxon>
        <taxon>Pseudomonadati</taxon>
        <taxon>Pseudomonadota</taxon>
        <taxon>Gammaproteobacteria</taxon>
        <taxon>Moraxellales</taxon>
        <taxon>Moraxellaceae</taxon>
        <taxon>Acinetobacter</taxon>
    </lineage>
</organism>
<dbReference type="Pfam" id="PF02885">
    <property type="entry name" value="Glycos_trans_3N"/>
    <property type="match status" value="1"/>
</dbReference>
<dbReference type="RefSeq" id="WP_241570630.1">
    <property type="nucleotide sequence ID" value="NZ_JAKUML010000004.1"/>
</dbReference>
<evidence type="ECO:0000259" key="13">
    <source>
        <dbReference type="Pfam" id="PF00591"/>
    </source>
</evidence>
<dbReference type="InterPro" id="IPR035902">
    <property type="entry name" value="Nuc_phospho_transferase"/>
</dbReference>
<evidence type="ECO:0000256" key="10">
    <source>
        <dbReference type="ARBA" id="ARBA00052328"/>
    </source>
</evidence>
<comment type="caution">
    <text evidence="15">The sequence shown here is derived from an EMBL/GenBank/DDBJ whole genome shotgun (WGS) entry which is preliminary data.</text>
</comment>
<feature type="binding site" evidence="12">
    <location>
        <position position="228"/>
    </location>
    <ligand>
        <name>Mg(2+)</name>
        <dbReference type="ChEBI" id="CHEBI:18420"/>
        <label>2</label>
    </ligand>
</feature>
<dbReference type="InterPro" id="IPR005940">
    <property type="entry name" value="Anthranilate_Pribosyl_Tfrase"/>
</dbReference>
<accession>A0A9X2B6A3</accession>
<comment type="subunit">
    <text evidence="2 12">Homodimer.</text>
</comment>
<dbReference type="FunFam" id="1.20.970.10:FF:000006">
    <property type="entry name" value="Anthranilate phosphoribosyltransferase"/>
    <property type="match status" value="1"/>
</dbReference>
<dbReference type="GO" id="GO:0000162">
    <property type="term" value="P:L-tryptophan biosynthetic process"/>
    <property type="evidence" value="ECO:0007669"/>
    <property type="project" value="UniProtKB-UniRule"/>
</dbReference>
<feature type="binding site" evidence="12">
    <location>
        <position position="94"/>
    </location>
    <ligand>
        <name>Mg(2+)</name>
        <dbReference type="ChEBI" id="CHEBI:18420"/>
        <label>1</label>
    </ligand>
</feature>
<comment type="caution">
    <text evidence="12">Lacks conserved residue(s) required for the propagation of feature annotation.</text>
</comment>
<dbReference type="InterPro" id="IPR000312">
    <property type="entry name" value="Glycosyl_Trfase_fam3"/>
</dbReference>
<feature type="binding site" evidence="12">
    <location>
        <position position="228"/>
    </location>
    <ligand>
        <name>Mg(2+)</name>
        <dbReference type="ChEBI" id="CHEBI:18420"/>
        <label>1</label>
    </ligand>
</feature>
<comment type="catalytic activity">
    <reaction evidence="10 12">
        <text>N-(5-phospho-beta-D-ribosyl)anthranilate + diphosphate = 5-phospho-alpha-D-ribose 1-diphosphate + anthranilate</text>
        <dbReference type="Rhea" id="RHEA:11768"/>
        <dbReference type="ChEBI" id="CHEBI:16567"/>
        <dbReference type="ChEBI" id="CHEBI:18277"/>
        <dbReference type="ChEBI" id="CHEBI:33019"/>
        <dbReference type="ChEBI" id="CHEBI:58017"/>
        <dbReference type="EC" id="2.4.2.18"/>
    </reaction>
</comment>
<dbReference type="InterPro" id="IPR036320">
    <property type="entry name" value="Glycosyl_Trfase_fam3_N_dom_sf"/>
</dbReference>
<keyword evidence="6 12" id="KW-0479">Metal-binding</keyword>
<evidence type="ECO:0000256" key="11">
    <source>
        <dbReference type="ARBA" id="ARBA00061188"/>
    </source>
</evidence>
<feature type="binding site" evidence="12">
    <location>
        <begin position="110"/>
        <end position="118"/>
    </location>
    <ligand>
        <name>5-phospho-alpha-D-ribose 1-diphosphate</name>
        <dbReference type="ChEBI" id="CHEBI:58017"/>
    </ligand>
</feature>
<keyword evidence="7 12" id="KW-0822">Tryptophan biosynthesis</keyword>
<comment type="similarity">
    <text evidence="12">Belongs to the anthranilate phosphoribosyltransferase family.</text>
</comment>
<dbReference type="FunFam" id="3.40.1030.10:FF:000002">
    <property type="entry name" value="Anthranilate phosphoribosyltransferase"/>
    <property type="match status" value="1"/>
</dbReference>
<dbReference type="Proteomes" id="UP001139701">
    <property type="component" value="Unassembled WGS sequence"/>
</dbReference>
<dbReference type="GO" id="GO:0000287">
    <property type="term" value="F:magnesium ion binding"/>
    <property type="evidence" value="ECO:0007669"/>
    <property type="project" value="UniProtKB-UniRule"/>
</dbReference>
<feature type="binding site" evidence="12">
    <location>
        <position position="168"/>
    </location>
    <ligand>
        <name>anthranilate</name>
        <dbReference type="ChEBI" id="CHEBI:16567"/>
        <label>2</label>
    </ligand>
</feature>
<dbReference type="PANTHER" id="PTHR43285:SF2">
    <property type="entry name" value="ANTHRANILATE PHOSPHORIBOSYLTRANSFERASE"/>
    <property type="match status" value="1"/>
</dbReference>
<reference evidence="15" key="1">
    <citation type="submission" date="2022-02" db="EMBL/GenBank/DDBJ databases">
        <title>Acinetobacter A3.8 sp. nov., isolated from Sediment (Zhairuo Island).</title>
        <authorList>
            <person name="Zheng K."/>
        </authorList>
    </citation>
    <scope>NUCLEOTIDE SEQUENCE</scope>
    <source>
        <strain evidence="15">A3.8</strain>
    </source>
</reference>
<evidence type="ECO:0000256" key="5">
    <source>
        <dbReference type="ARBA" id="ARBA00022679"/>
    </source>
</evidence>
<sequence length="357" mass="38336">MNIQQALNHITKNIHLTQAQMEDVMRSIMQGEATDAQIGALMMGLRLKGESIDEITAAARIMREFAIKIDVSDIEYLVDIVGTGGDGQNLFNVSTASSFVISAAGATIAKHGGRGVSSKSGSSDLLEQAGIRLDLDMVQIERVIREMGVGFLFAPNHHQAMKYAAGPRRELGIRSFFNLLGPLTNPAGVKRFVIGVFSDELCVPMAEVLKQLGAEHVMVVHSKDGLDEISLAAETAVAELKNGEITEWTIKPEDFGITSQTLTGLSVADSEESLKLIKDALGKNKSDIGEKAADMITLNAAAGLYVSGLCKDMKQAVDFAQDIIYGGQALEKMSIVAEFTQNLKQQAHATQQSPSAE</sequence>
<keyword evidence="3 12" id="KW-0028">Amino-acid biosynthesis</keyword>
<feature type="binding site" evidence="12">
    <location>
        <position position="122"/>
    </location>
    <ligand>
        <name>5-phospho-alpha-D-ribose 1-diphosphate</name>
        <dbReference type="ChEBI" id="CHEBI:58017"/>
    </ligand>
</feature>
<dbReference type="AlphaFoldDB" id="A0A9X2B6A3"/>
<proteinExistence type="inferred from homology"/>
<evidence type="ECO:0000313" key="15">
    <source>
        <dbReference type="EMBL" id="MCJ8145927.1"/>
    </source>
</evidence>
<dbReference type="NCBIfam" id="TIGR01245">
    <property type="entry name" value="trpD"/>
    <property type="match status" value="1"/>
</dbReference>
<feature type="binding site" evidence="12">
    <location>
        <begin position="92"/>
        <end position="95"/>
    </location>
    <ligand>
        <name>5-phospho-alpha-D-ribose 1-diphosphate</name>
        <dbReference type="ChEBI" id="CHEBI:58017"/>
    </ligand>
</feature>
<dbReference type="Pfam" id="PF00591">
    <property type="entry name" value="Glycos_transf_3"/>
    <property type="match status" value="1"/>
</dbReference>
<comment type="function">
    <text evidence="12">Catalyzes the transfer of the phosphoribosyl group of 5-phosphorylribose-1-pyrophosphate (PRPP) to anthranilate to yield N-(5'-phosphoribosyl)-anthranilate (PRA).</text>
</comment>
<feature type="domain" description="Glycosyl transferase family 3 N-terminal" evidence="14">
    <location>
        <begin position="5"/>
        <end position="66"/>
    </location>
</feature>
<dbReference type="GO" id="GO:0004048">
    <property type="term" value="F:anthranilate phosphoribosyltransferase activity"/>
    <property type="evidence" value="ECO:0007669"/>
    <property type="project" value="UniProtKB-UniRule"/>
</dbReference>
<evidence type="ECO:0000256" key="7">
    <source>
        <dbReference type="ARBA" id="ARBA00022822"/>
    </source>
</evidence>
<keyword evidence="8 12" id="KW-0460">Magnesium</keyword>
<evidence type="ECO:0000313" key="16">
    <source>
        <dbReference type="Proteomes" id="UP001139701"/>
    </source>
</evidence>
<gene>
    <name evidence="12 15" type="primary">trpD</name>
    <name evidence="15" type="ORF">MKI79_03220</name>
</gene>
<evidence type="ECO:0000256" key="2">
    <source>
        <dbReference type="ARBA" id="ARBA00011738"/>
    </source>
</evidence>
<evidence type="ECO:0000256" key="1">
    <source>
        <dbReference type="ARBA" id="ARBA00004907"/>
    </source>
</evidence>
<dbReference type="EMBL" id="JAKUML010000004">
    <property type="protein sequence ID" value="MCJ8145927.1"/>
    <property type="molecule type" value="Genomic_DNA"/>
</dbReference>
<feature type="binding site" evidence="12">
    <location>
        <begin position="85"/>
        <end position="86"/>
    </location>
    <ligand>
        <name>5-phospho-alpha-D-ribose 1-diphosphate</name>
        <dbReference type="ChEBI" id="CHEBI:58017"/>
    </ligand>
</feature>
<dbReference type="HAMAP" id="MF_00211">
    <property type="entry name" value="TrpD"/>
    <property type="match status" value="1"/>
</dbReference>
<comment type="similarity">
    <text evidence="11">In the C-terminal section; belongs to the anthranilate phosphoribosyltransferase family.</text>
</comment>
<feature type="binding site" evidence="12">
    <location>
        <position position="227"/>
    </location>
    <ligand>
        <name>Mg(2+)</name>
        <dbReference type="ChEBI" id="CHEBI:18420"/>
        <label>2</label>
    </ligand>
</feature>
<dbReference type="SUPFAM" id="SSF47648">
    <property type="entry name" value="Nucleoside phosphorylase/phosphoribosyltransferase N-terminal domain"/>
    <property type="match status" value="1"/>
</dbReference>
<comment type="cofactor">
    <cofactor evidence="12">
        <name>Mg(2+)</name>
        <dbReference type="ChEBI" id="CHEBI:18420"/>
    </cofactor>
    <text evidence="12">Binds 2 magnesium ions per monomer.</text>
</comment>
<dbReference type="Gene3D" id="3.40.1030.10">
    <property type="entry name" value="Nucleoside phosphorylase/phosphoribosyltransferase catalytic domain"/>
    <property type="match status" value="1"/>
</dbReference>
<dbReference type="SUPFAM" id="SSF52418">
    <property type="entry name" value="Nucleoside phosphorylase/phosphoribosyltransferase catalytic domain"/>
    <property type="match status" value="1"/>
</dbReference>
<dbReference type="EC" id="2.4.2.18" evidence="12"/>
<evidence type="ECO:0000256" key="6">
    <source>
        <dbReference type="ARBA" id="ARBA00022723"/>
    </source>
</evidence>
<dbReference type="PANTHER" id="PTHR43285">
    <property type="entry name" value="ANTHRANILATE PHOSPHORIBOSYLTRANSFERASE"/>
    <property type="match status" value="1"/>
</dbReference>
<evidence type="ECO:0000256" key="12">
    <source>
        <dbReference type="HAMAP-Rule" id="MF_00211"/>
    </source>
</evidence>